<dbReference type="EMBL" id="KZ293693">
    <property type="protein sequence ID" value="PBK85074.1"/>
    <property type="molecule type" value="Genomic_DNA"/>
</dbReference>
<accession>A0A2H3CUE5</accession>
<dbReference type="AlphaFoldDB" id="A0A2H3CUE5"/>
<dbReference type="InParanoid" id="A0A2H3CUE5"/>
<dbReference type="OMA" id="WLEACHT"/>
<proteinExistence type="predicted"/>
<dbReference type="STRING" id="47427.A0A2H3CUE5"/>
<evidence type="ECO:0000313" key="3">
    <source>
        <dbReference type="Proteomes" id="UP000217790"/>
    </source>
</evidence>
<dbReference type="OrthoDB" id="3229882at2759"/>
<sequence length="239" mass="26928">MTSTMMKSHSVLHLNSNGKVLAIIRDLDHVAGKVHGTATTRRYMNNEIWSLIVDKGALSWYITLSPIDNHHPLYLYLAGSDKNFIEIPLLDHKQRQCLIVNNPTAAARFFHFLVNLFIEEFLGCKGTKQSEGFYGNTNAYYGTVEQQGRLTLHLHILLWIQGALSPQEVHDRILDGTSDFQAKIVNWLEACHTGDFFMDSKEAVWASVDERSKSGDYMDPTLKIPAPPPPCCTAVHDNC</sequence>
<organism evidence="2 3">
    <name type="scientific">Armillaria gallica</name>
    <name type="common">Bulbous honey fungus</name>
    <name type="synonym">Armillaria bulbosa</name>
    <dbReference type="NCBI Taxonomy" id="47427"/>
    <lineage>
        <taxon>Eukaryota</taxon>
        <taxon>Fungi</taxon>
        <taxon>Dikarya</taxon>
        <taxon>Basidiomycota</taxon>
        <taxon>Agaricomycotina</taxon>
        <taxon>Agaricomycetes</taxon>
        <taxon>Agaricomycetidae</taxon>
        <taxon>Agaricales</taxon>
        <taxon>Marasmiineae</taxon>
        <taxon>Physalacriaceae</taxon>
        <taxon>Armillaria</taxon>
    </lineage>
</organism>
<protein>
    <recommendedName>
        <fullName evidence="1">Helitron helicase-like domain-containing protein</fullName>
    </recommendedName>
</protein>
<dbReference type="InterPro" id="IPR025476">
    <property type="entry name" value="Helitron_helicase-like"/>
</dbReference>
<evidence type="ECO:0000313" key="2">
    <source>
        <dbReference type="EMBL" id="PBK85074.1"/>
    </source>
</evidence>
<keyword evidence="3" id="KW-1185">Reference proteome</keyword>
<feature type="domain" description="Helitron helicase-like" evidence="1">
    <location>
        <begin position="15"/>
        <end position="158"/>
    </location>
</feature>
<dbReference type="Proteomes" id="UP000217790">
    <property type="component" value="Unassembled WGS sequence"/>
</dbReference>
<reference evidence="3" key="1">
    <citation type="journal article" date="2017" name="Nat. Ecol. Evol.">
        <title>Genome expansion and lineage-specific genetic innovations in the forest pathogenic fungi Armillaria.</title>
        <authorList>
            <person name="Sipos G."/>
            <person name="Prasanna A.N."/>
            <person name="Walter M.C."/>
            <person name="O'Connor E."/>
            <person name="Balint B."/>
            <person name="Krizsan K."/>
            <person name="Kiss B."/>
            <person name="Hess J."/>
            <person name="Varga T."/>
            <person name="Slot J."/>
            <person name="Riley R."/>
            <person name="Boka B."/>
            <person name="Rigling D."/>
            <person name="Barry K."/>
            <person name="Lee J."/>
            <person name="Mihaltcheva S."/>
            <person name="LaButti K."/>
            <person name="Lipzen A."/>
            <person name="Waldron R."/>
            <person name="Moloney N.M."/>
            <person name="Sperisen C."/>
            <person name="Kredics L."/>
            <person name="Vagvoelgyi C."/>
            <person name="Patrignani A."/>
            <person name="Fitzpatrick D."/>
            <person name="Nagy I."/>
            <person name="Doyle S."/>
            <person name="Anderson J.B."/>
            <person name="Grigoriev I.V."/>
            <person name="Gueldener U."/>
            <person name="Muensterkoetter M."/>
            <person name="Nagy L.G."/>
        </authorList>
    </citation>
    <scope>NUCLEOTIDE SEQUENCE [LARGE SCALE GENOMIC DNA]</scope>
    <source>
        <strain evidence="3">Ar21-2</strain>
    </source>
</reference>
<dbReference type="Pfam" id="PF14214">
    <property type="entry name" value="Helitron_like_N"/>
    <property type="match status" value="1"/>
</dbReference>
<name>A0A2H3CUE5_ARMGA</name>
<evidence type="ECO:0000259" key="1">
    <source>
        <dbReference type="Pfam" id="PF14214"/>
    </source>
</evidence>
<gene>
    <name evidence="2" type="ORF">ARMGADRAFT_1048107</name>
</gene>